<dbReference type="Proteomes" id="UP000245845">
    <property type="component" value="Unassembled WGS sequence"/>
</dbReference>
<dbReference type="Gene3D" id="1.10.10.10">
    <property type="entry name" value="Winged helix-like DNA-binding domain superfamily/Winged helix DNA-binding domain"/>
    <property type="match status" value="1"/>
</dbReference>
<comment type="caution">
    <text evidence="4">The sequence shown here is derived from an EMBL/GenBank/DDBJ whole genome shotgun (WGS) entry which is preliminary data.</text>
</comment>
<dbReference type="EMBL" id="QGDL01000007">
    <property type="protein sequence ID" value="PWJ28949.1"/>
    <property type="molecule type" value="Genomic_DNA"/>
</dbReference>
<gene>
    <name evidence="4" type="ORF">A8806_10797</name>
</gene>
<dbReference type="OrthoDB" id="9796533at2"/>
<dbReference type="SUPFAM" id="SSF46785">
    <property type="entry name" value="Winged helix' DNA-binding domain"/>
    <property type="match status" value="1"/>
</dbReference>
<keyword evidence="5" id="KW-1185">Reference proteome</keyword>
<dbReference type="SUPFAM" id="SSF53067">
    <property type="entry name" value="Actin-like ATPase domain"/>
    <property type="match status" value="1"/>
</dbReference>
<evidence type="ECO:0000256" key="1">
    <source>
        <dbReference type="ARBA" id="ARBA00002486"/>
    </source>
</evidence>
<reference evidence="4 5" key="1">
    <citation type="submission" date="2018-05" db="EMBL/GenBank/DDBJ databases">
        <title>The Hungate 1000. A catalogue of reference genomes from the rumen microbiome.</title>
        <authorList>
            <person name="Kelly W."/>
        </authorList>
    </citation>
    <scope>NUCLEOTIDE SEQUENCE [LARGE SCALE GENOMIC DNA]</scope>
    <source>
        <strain evidence="4 5">NLAE-zl-C242</strain>
    </source>
</reference>
<dbReference type="AlphaFoldDB" id="A0A2Y9BF35"/>
<dbReference type="GO" id="GO:0016301">
    <property type="term" value="F:kinase activity"/>
    <property type="evidence" value="ECO:0007669"/>
    <property type="project" value="UniProtKB-KW"/>
</dbReference>
<dbReference type="Pfam" id="PF00480">
    <property type="entry name" value="ROK"/>
    <property type="match status" value="1"/>
</dbReference>
<comment type="similarity">
    <text evidence="2">Belongs to the ROK (NagC/XylR) family.</text>
</comment>
<evidence type="ECO:0000313" key="5">
    <source>
        <dbReference type="Proteomes" id="UP000245845"/>
    </source>
</evidence>
<dbReference type="InterPro" id="IPR000600">
    <property type="entry name" value="ROK"/>
</dbReference>
<keyword evidence="4" id="KW-0418">Kinase</keyword>
<evidence type="ECO:0000313" key="4">
    <source>
        <dbReference type="EMBL" id="PWJ28949.1"/>
    </source>
</evidence>
<accession>A0A2Y9BF35</accession>
<dbReference type="InterPro" id="IPR036388">
    <property type="entry name" value="WH-like_DNA-bd_sf"/>
</dbReference>
<dbReference type="PANTHER" id="PTHR18964:SF110">
    <property type="entry name" value="TRANSCRIPTIONAL REGULATOR, XYLR-RELATED"/>
    <property type="match status" value="1"/>
</dbReference>
<dbReference type="Gene3D" id="3.30.420.40">
    <property type="match status" value="2"/>
</dbReference>
<protein>
    <submittedName>
        <fullName evidence="4">Putative NBD/HSP70 family sugar kinase</fullName>
    </submittedName>
</protein>
<dbReference type="Pfam" id="PF13412">
    <property type="entry name" value="HTH_24"/>
    <property type="match status" value="1"/>
</dbReference>
<dbReference type="InterPro" id="IPR043129">
    <property type="entry name" value="ATPase_NBD"/>
</dbReference>
<name>A0A2Y9BF35_9FIRM</name>
<keyword evidence="3" id="KW-0119">Carbohydrate metabolism</keyword>
<dbReference type="GO" id="GO:0042732">
    <property type="term" value="P:D-xylose metabolic process"/>
    <property type="evidence" value="ECO:0007669"/>
    <property type="project" value="UniProtKB-KW"/>
</dbReference>
<sequence>MKVANTMEIRLQNAFYIINEIECNPGITNTEIAQKRGLSVPTISNIMNILKGSDIVMTTGTGESSGGRRPVQLSLNPEYQYSIGVSIARHTVYVLLIDFEGHIHEKEKHYIQFVENEEYWRQIDSLIKGMQERAPIPCGVGLALPGFVDYEQKVISDTYTLGVPEVSLESIFRILGEHVAIGDSCRLAAMAQVFANTNVEDNFFILLSRRVSGILIHDRSIFNLKVSSLDIGSMIIEPDKKKLTYESSGSLLGLCSASTIIEILKKNFPISSYEELFEEIDKGSLVYEKLWDSYLHHLAIAIYNIYAIFKVDIVIGGEMAKYIEPYTEKLNDFISALSPESGQTIRIHCSIYGDYDDAYGAALETRSLCLHKMLPELFKNSVAAVPARKKDGKRKSVKK</sequence>
<organism evidence="4 5">
    <name type="scientific">Faecalicatena orotica</name>
    <dbReference type="NCBI Taxonomy" id="1544"/>
    <lineage>
        <taxon>Bacteria</taxon>
        <taxon>Bacillati</taxon>
        <taxon>Bacillota</taxon>
        <taxon>Clostridia</taxon>
        <taxon>Lachnospirales</taxon>
        <taxon>Lachnospiraceae</taxon>
        <taxon>Faecalicatena</taxon>
    </lineage>
</organism>
<evidence type="ECO:0000256" key="2">
    <source>
        <dbReference type="ARBA" id="ARBA00006479"/>
    </source>
</evidence>
<dbReference type="InterPro" id="IPR036390">
    <property type="entry name" value="WH_DNA-bd_sf"/>
</dbReference>
<keyword evidence="4" id="KW-0808">Transferase</keyword>
<comment type="function">
    <text evidence="1">Transcriptional repressor of xylose-utilizing enzymes.</text>
</comment>
<dbReference type="PANTHER" id="PTHR18964">
    <property type="entry name" value="ROK (REPRESSOR, ORF, KINASE) FAMILY"/>
    <property type="match status" value="1"/>
</dbReference>
<evidence type="ECO:0000256" key="3">
    <source>
        <dbReference type="ARBA" id="ARBA00022629"/>
    </source>
</evidence>
<proteinExistence type="inferred from homology"/>
<keyword evidence="3" id="KW-0859">Xylose metabolism</keyword>